<dbReference type="Proteomes" id="UP000738325">
    <property type="component" value="Unassembled WGS sequence"/>
</dbReference>
<proteinExistence type="predicted"/>
<evidence type="ECO:0000313" key="2">
    <source>
        <dbReference type="Proteomes" id="UP000738325"/>
    </source>
</evidence>
<sequence length="179" mass="19960">MSYPWTPPASSRSASAASIRSYTSSRSTSSSISTSTHASTRSVFSTDPYCEKPNPMHRQLGPEYVSLSSLTPGRDAVNINVRGIISEVIYKPFRVTESDKVYMTSFKLMDNVTRVEKRAMLFAPELNMLPLVRPKDYVLIRHATYDCNTKWGDVICALGGQGGLWMAVPQEFMDQPAHE</sequence>
<name>A0A9P6R792_9FUNG</name>
<evidence type="ECO:0000313" key="1">
    <source>
        <dbReference type="EMBL" id="KAG0312764.1"/>
    </source>
</evidence>
<dbReference type="Gene3D" id="2.40.50.140">
    <property type="entry name" value="Nucleic acid-binding proteins"/>
    <property type="match status" value="1"/>
</dbReference>
<protein>
    <submittedName>
        <fullName evidence="1">Uncharacterized protein</fullName>
    </submittedName>
</protein>
<organism evidence="1 2">
    <name type="scientific">Dissophora globulifera</name>
    <dbReference type="NCBI Taxonomy" id="979702"/>
    <lineage>
        <taxon>Eukaryota</taxon>
        <taxon>Fungi</taxon>
        <taxon>Fungi incertae sedis</taxon>
        <taxon>Mucoromycota</taxon>
        <taxon>Mortierellomycotina</taxon>
        <taxon>Mortierellomycetes</taxon>
        <taxon>Mortierellales</taxon>
        <taxon>Mortierellaceae</taxon>
        <taxon>Dissophora</taxon>
    </lineage>
</organism>
<comment type="caution">
    <text evidence="1">The sequence shown here is derived from an EMBL/GenBank/DDBJ whole genome shotgun (WGS) entry which is preliminary data.</text>
</comment>
<dbReference type="EMBL" id="JAAAIP010000777">
    <property type="protein sequence ID" value="KAG0312764.1"/>
    <property type="molecule type" value="Genomic_DNA"/>
</dbReference>
<reference evidence="1" key="1">
    <citation type="journal article" date="2020" name="Fungal Divers.">
        <title>Resolving the Mortierellaceae phylogeny through synthesis of multi-gene phylogenetics and phylogenomics.</title>
        <authorList>
            <person name="Vandepol N."/>
            <person name="Liber J."/>
            <person name="Desiro A."/>
            <person name="Na H."/>
            <person name="Kennedy M."/>
            <person name="Barry K."/>
            <person name="Grigoriev I.V."/>
            <person name="Miller A.N."/>
            <person name="O'Donnell K."/>
            <person name="Stajich J.E."/>
            <person name="Bonito G."/>
        </authorList>
    </citation>
    <scope>NUCLEOTIDE SEQUENCE</scope>
    <source>
        <strain evidence="1">REB-010B</strain>
    </source>
</reference>
<dbReference type="SUPFAM" id="SSF50249">
    <property type="entry name" value="Nucleic acid-binding proteins"/>
    <property type="match status" value="1"/>
</dbReference>
<accession>A0A9P6R792</accession>
<gene>
    <name evidence="1" type="ORF">BGZ99_009276</name>
</gene>
<dbReference type="InterPro" id="IPR012340">
    <property type="entry name" value="NA-bd_OB-fold"/>
</dbReference>
<dbReference type="AlphaFoldDB" id="A0A9P6R792"/>
<keyword evidence="2" id="KW-1185">Reference proteome</keyword>